<dbReference type="EMBL" id="KA648312">
    <property type="protein sequence ID" value="AFP62941.1"/>
    <property type="molecule type" value="mRNA"/>
</dbReference>
<feature type="compositionally biased region" description="Low complexity" evidence="1">
    <location>
        <begin position="1897"/>
        <end position="1931"/>
    </location>
</feature>
<feature type="region of interest" description="Disordered" evidence="1">
    <location>
        <begin position="1218"/>
        <end position="1244"/>
    </location>
</feature>
<feature type="compositionally biased region" description="Low complexity" evidence="1">
    <location>
        <begin position="85"/>
        <end position="104"/>
    </location>
</feature>
<feature type="region of interest" description="Disordered" evidence="1">
    <location>
        <begin position="81"/>
        <end position="104"/>
    </location>
</feature>
<feature type="region of interest" description="Disordered" evidence="1">
    <location>
        <begin position="854"/>
        <end position="890"/>
    </location>
</feature>
<feature type="region of interest" description="Disordered" evidence="1">
    <location>
        <begin position="1144"/>
        <end position="1178"/>
    </location>
</feature>
<feature type="region of interest" description="Disordered" evidence="1">
    <location>
        <begin position="978"/>
        <end position="1014"/>
    </location>
</feature>
<feature type="region of interest" description="Disordered" evidence="1">
    <location>
        <begin position="704"/>
        <end position="773"/>
    </location>
</feature>
<feature type="compositionally biased region" description="Low complexity" evidence="1">
    <location>
        <begin position="995"/>
        <end position="1005"/>
    </location>
</feature>
<dbReference type="VEuPathDB" id="VectorBase:MDOA013165"/>
<feature type="compositionally biased region" description="Polar residues" evidence="1">
    <location>
        <begin position="878"/>
        <end position="890"/>
    </location>
</feature>
<feature type="compositionally biased region" description="Basic and acidic residues" evidence="1">
    <location>
        <begin position="1082"/>
        <end position="1092"/>
    </location>
</feature>
<feature type="region of interest" description="Disordered" evidence="1">
    <location>
        <begin position="16"/>
        <end position="38"/>
    </location>
</feature>
<evidence type="ECO:0008006" key="3">
    <source>
        <dbReference type="Google" id="ProtNLM"/>
    </source>
</evidence>
<feature type="compositionally biased region" description="Polar residues" evidence="1">
    <location>
        <begin position="1545"/>
        <end position="1565"/>
    </location>
</feature>
<proteinExistence type="evidence at transcript level"/>
<feature type="compositionally biased region" description="Basic and acidic residues" evidence="1">
    <location>
        <begin position="860"/>
        <end position="869"/>
    </location>
</feature>
<feature type="region of interest" description="Disordered" evidence="1">
    <location>
        <begin position="342"/>
        <end position="432"/>
    </location>
</feature>
<feature type="compositionally biased region" description="Polar residues" evidence="1">
    <location>
        <begin position="2172"/>
        <end position="2194"/>
    </location>
</feature>
<feature type="compositionally biased region" description="Basic residues" evidence="1">
    <location>
        <begin position="361"/>
        <end position="370"/>
    </location>
</feature>
<feature type="compositionally biased region" description="Pro residues" evidence="1">
    <location>
        <begin position="2273"/>
        <end position="2282"/>
    </location>
</feature>
<reference evidence="2" key="1">
    <citation type="submission" date="2012-08" db="EMBL/GenBank/DDBJ databases">
        <title>Transcriptome of adult Musca domestica launches a platform for comparative house fly gene expression and characterization of differential gene expression among resistant and susceptible house flies.</title>
        <authorList>
            <person name="Liu N."/>
            <person name="Zhang L."/>
            <person name="Li M."/>
            <person name="Reid W."/>
        </authorList>
    </citation>
    <scope>NUCLEOTIDE SEQUENCE</scope>
    <source>
        <strain evidence="2">ALHF</strain>
        <tissue evidence="2">Whole body</tissue>
    </source>
</reference>
<feature type="region of interest" description="Disordered" evidence="1">
    <location>
        <begin position="557"/>
        <end position="680"/>
    </location>
</feature>
<feature type="compositionally biased region" description="Polar residues" evidence="1">
    <location>
        <begin position="2221"/>
        <end position="2246"/>
    </location>
</feature>
<feature type="region of interest" description="Disordered" evidence="1">
    <location>
        <begin position="2034"/>
        <end position="2084"/>
    </location>
</feature>
<feature type="compositionally biased region" description="Polar residues" evidence="1">
    <location>
        <begin position="1794"/>
        <end position="1805"/>
    </location>
</feature>
<feature type="compositionally biased region" description="Low complexity" evidence="1">
    <location>
        <begin position="1684"/>
        <end position="1700"/>
    </location>
</feature>
<evidence type="ECO:0000313" key="2">
    <source>
        <dbReference type="EMBL" id="AFP62941.1"/>
    </source>
</evidence>
<feature type="region of interest" description="Disordered" evidence="1">
    <location>
        <begin position="1384"/>
        <end position="1486"/>
    </location>
</feature>
<feature type="compositionally biased region" description="Basic and acidic residues" evidence="1">
    <location>
        <begin position="1229"/>
        <end position="1244"/>
    </location>
</feature>
<feature type="compositionally biased region" description="Low complexity" evidence="1">
    <location>
        <begin position="2051"/>
        <end position="2077"/>
    </location>
</feature>
<feature type="region of interest" description="Disordered" evidence="1">
    <location>
        <begin position="2143"/>
        <end position="2297"/>
    </location>
</feature>
<feature type="compositionally biased region" description="Low complexity" evidence="1">
    <location>
        <begin position="2209"/>
        <end position="2220"/>
    </location>
</feature>
<feature type="compositionally biased region" description="Basic residues" evidence="1">
    <location>
        <begin position="1218"/>
        <end position="1228"/>
    </location>
</feature>
<feature type="compositionally biased region" description="Basic residues" evidence="1">
    <location>
        <begin position="634"/>
        <end position="650"/>
    </location>
</feature>
<feature type="compositionally biased region" description="Low complexity" evidence="1">
    <location>
        <begin position="16"/>
        <end position="34"/>
    </location>
</feature>
<dbReference type="VEuPathDB" id="VectorBase:MDOMA2_013916"/>
<feature type="compositionally biased region" description="Gly residues" evidence="1">
    <location>
        <begin position="706"/>
        <end position="715"/>
    </location>
</feature>
<feature type="compositionally biased region" description="Polar residues" evidence="1">
    <location>
        <begin position="373"/>
        <end position="383"/>
    </location>
</feature>
<feature type="region of interest" description="Disordered" evidence="1">
    <location>
        <begin position="179"/>
        <end position="260"/>
    </location>
</feature>
<feature type="compositionally biased region" description="Low complexity" evidence="1">
    <location>
        <begin position="1767"/>
        <end position="1776"/>
    </location>
</feature>
<feature type="region of interest" description="Disordered" evidence="1">
    <location>
        <begin position="1893"/>
        <end position="1933"/>
    </location>
</feature>
<feature type="compositionally biased region" description="Basic and acidic residues" evidence="1">
    <location>
        <begin position="562"/>
        <end position="584"/>
    </location>
</feature>
<feature type="compositionally biased region" description="Basic and acidic residues" evidence="1">
    <location>
        <begin position="1401"/>
        <end position="1412"/>
    </location>
</feature>
<feature type="region of interest" description="Disordered" evidence="1">
    <location>
        <begin position="280"/>
        <end position="320"/>
    </location>
</feature>
<feature type="compositionally biased region" description="Polar residues" evidence="1">
    <location>
        <begin position="2143"/>
        <end position="2152"/>
    </location>
</feature>
<feature type="compositionally biased region" description="Polar residues" evidence="1">
    <location>
        <begin position="1709"/>
        <end position="1733"/>
    </location>
</feature>
<sequence>MLALKECLIREGVLNLNTPNLTSSPNSSSSKSQKYPPPYPLYRNHYSFGSHLDLLSTPAITKKSAIDSSVNDLSSESATAKTSCQLQQQNPQPLQLQHPQSEQQQQSLLKKQQNFKRYQGHHPHFHHHTAPAYYTDLHLRIHTPEVKDSLNENYQSVYRTPSKLVKDERQFPKTATAVVPPAIIQTPRSPTPKSPREVTSTEQQEGNSTTSTASFFRGAGSGLPREEQQPRSANDPYGSSSPSLANPAKGNSPHDHLPPAVANADGSVVFACTNFKPCKATDFAPQPTGSPRQSPAAGGRSSRNPQRFSNRRRAVRVRSESRPISALYDIICKEKGLDIGSSTSNDEDFSAPNSHDERNATRSRRSHSRSLSKQTKAASSCNVMMSPGGEASQSRGGMVGQKKRQTKDKRSSSSIFINDLSDNEDDDGSLLHHAEDGEHSALHHHQHHQKRHLLMGDAQMKSSSLPPGLKSLSDYSLNIENHNNKNNHHQHTQHPHQHPSSKVSQDSLKTLQTSSASDNVLNANYSSLSSSAKPIPPSVAGAGAGTSTAAAAAAAAMVSSPKAERSSRKYRRSRDEKPRRHTDGAVHIMAAEQMDDQQEQPQQYPHHSHHHHPQSLPPAPMSLQYDDHDDADHTHRHHHQHRHHHKHQHHHQPEQFPASELQHSHHHHHQQHDLNGAGHDFHVSANAANAKRFITRSQRATSAGIINGGGGGGGQPCDSSTSACNSPIQSGRLSPTLSSSIAPTTRASPSSSLQQQQQQPDIPPHLSKSPTAAGAAVHLGKTENGFAAAIGGVNDDMTNNSGRGVSVKPPPVTKTPGVAEDNNSINTIAATTTTTPTTTTKIKKKSNALDLMNSQIPLSDENKASKTKAEATPPATTGSVSNSNPSNQTGLNTVAVVATTPAVISDEAAARRRKRRELGMARTLVPADDAGAAVKELLTSPSKAQPGSPPKPSSRNDLSYHMELARRGLDQASNANAMANRRRAQTASPKHVKESSSPPSGSSNSKAAGPVLQKVSRRCDTVAIGELRKQRTDEVNRKLNERTRSDLAEIIKIAEIANDCSESAANAISDLTKTMNRLRTSQERDAATEEANRCSPGKHTTFHQEERIYYEPDPLEHIDQNGSELQERSKLGGILRSQRMLKARSIERESSFEPPKLSPILRRKSTDDPLSNAPHQSGNQIVSILKKKDHLSACESSSASSNASPVTFSANVMDTPSKQKRAGILKKRSSLDESRYYSRSHSPDERSIFIKSARRNSLEETAANGNMSGNCSLTQGPHGILKQSSYDSFKSDSCPSAGGAVGGGSSGESQHPHSILKKKDSTSTPSDLAQHATKHVSISQAVILAAAELSANETAENVTFGDDVSFTPSNEEYDIKPILKLETSTTEDSVRQPKPILKKKSSGDSDEHEIKPILKTSRKSSREEFEFDPFSESDSTSHGEPLVKPILKTDSPSKRRSLGPTDDDPDAERESATSPFMLKRRTRSLERQDHTPVIDLGAALNAIATSQENTDDLVASLTSSTPGANVSVADRIKSMEKFLTNQNAATAGSNSAINTSWESPLQNDPNKSEDVATAGGMAAAGAGAVKILKPSVIRRDLLKDRYKTQPVTSDEKNFFKSNDSSTLYTSPAGSAFKPAKSLEGLGFINITAHGNQSPNAPPSAFALTRSYTQPLQPLKHSLSNAAVVTSTSTPPPTAGQASTSFKARKTPTRNDSTTNQSDLTHSFTGDSGLSCDSNSEQRIFEMSGLEQDVDMIENQEPKTPSNTADVSSGGSSSGSGIVRTNSVRARANMFQQLQEKTNNGSNNGLNREERTSPRRVPRRLSPSPAANADEPRTPNNPPLNPDEEIEPSSLPVSERLRFFSSLSESHNRNSGSYTRSPPLGCIERSSSLSSYGGYFMPTTPRSSTSQSSASVTPTPMECGGSSSQQQQQHQQWPVTLAESPTILKRDLAATTSQTDGQCQSYQLQKNATIHDFSDSREVIKADIVKTSPFLQATNRVSATPAHLANADTTPTSTLTPTMKRIKLKTIGKLMLPTTFLNNDRNNNHTKENNGSSSAGSSTTTSLSEQNSVDSNDSSSQQPPKKIGKIKSPFIENCNQMQQNKVQLGSKCMKFDYRNHEGGNSTALSSVENSNDHHHHSNNVVSKYFNNSANGLSNGHHHQQEDSNTDSGKENIDTSSSTGGCMLTDSSSSATTCKTTPIGEIRRKFTRKANSSTNTQSLNTSGPAGTRTQLTPKSASFTGPHSSSPQIDSKYAKYFGMSSSSSKTPTSANGTAPPALPKQPPPQSNQLNNKSADANGPSIEIRFSSPPAATNEAINHHVNLWQSRSAGSSRRLKRSLTSNLAELKQFEEIVVTERELKQAAKEFDNLLCGESVLQQPTMVVELEKIFSSIV</sequence>
<feature type="region of interest" description="Disordered" evidence="1">
    <location>
        <begin position="2119"/>
        <end position="2138"/>
    </location>
</feature>
<feature type="region of interest" description="Disordered" evidence="1">
    <location>
        <begin position="1082"/>
        <end position="1104"/>
    </location>
</feature>
<name>T1PHL3_MUSDO</name>
<feature type="compositionally biased region" description="Low complexity" evidence="1">
    <location>
        <begin position="461"/>
        <end position="473"/>
    </location>
</feature>
<feature type="compositionally biased region" description="Basic residues" evidence="1">
    <location>
        <begin position="485"/>
        <end position="499"/>
    </location>
</feature>
<feature type="compositionally biased region" description="Polar residues" evidence="1">
    <location>
        <begin position="197"/>
        <end position="214"/>
    </location>
</feature>
<feature type="region of interest" description="Disordered" evidence="1">
    <location>
        <begin position="801"/>
        <end position="821"/>
    </location>
</feature>
<feature type="region of interest" description="Disordered" evidence="1">
    <location>
        <begin position="1755"/>
        <end position="1778"/>
    </location>
</feature>
<feature type="region of interest" description="Disordered" evidence="1">
    <location>
        <begin position="1794"/>
        <end position="1848"/>
    </location>
</feature>
<feature type="compositionally biased region" description="Polar residues" evidence="1">
    <location>
        <begin position="500"/>
        <end position="509"/>
    </location>
</feature>
<accession>T1PHL3</accession>
<dbReference type="VEuPathDB" id="VectorBase:MDOA015057"/>
<feature type="compositionally biased region" description="Polar residues" evidence="1">
    <location>
        <begin position="717"/>
        <end position="747"/>
    </location>
</feature>
<feature type="region of interest" description="Disordered" evidence="1">
    <location>
        <begin position="1292"/>
        <end position="1332"/>
    </location>
</feature>
<feature type="region of interest" description="Disordered" evidence="1">
    <location>
        <begin position="460"/>
        <end position="509"/>
    </location>
</feature>
<feature type="compositionally biased region" description="Polar residues" evidence="1">
    <location>
        <begin position="1757"/>
        <end position="1766"/>
    </location>
</feature>
<feature type="region of interest" description="Disordered" evidence="1">
    <location>
        <begin position="1684"/>
        <end position="1733"/>
    </location>
</feature>
<organism evidence="2">
    <name type="scientific">Musca domestica</name>
    <name type="common">House fly</name>
    <dbReference type="NCBI Taxonomy" id="7370"/>
    <lineage>
        <taxon>Eukaryota</taxon>
        <taxon>Metazoa</taxon>
        <taxon>Ecdysozoa</taxon>
        <taxon>Arthropoda</taxon>
        <taxon>Hexapoda</taxon>
        <taxon>Insecta</taxon>
        <taxon>Pterygota</taxon>
        <taxon>Neoptera</taxon>
        <taxon>Endopterygota</taxon>
        <taxon>Diptera</taxon>
        <taxon>Brachycera</taxon>
        <taxon>Muscomorpha</taxon>
        <taxon>Muscoidea</taxon>
        <taxon>Muscidae</taxon>
        <taxon>Musca</taxon>
    </lineage>
</organism>
<evidence type="ECO:0000256" key="1">
    <source>
        <dbReference type="SAM" id="MobiDB-lite"/>
    </source>
</evidence>
<feature type="compositionally biased region" description="Low complexity" evidence="1">
    <location>
        <begin position="748"/>
        <end position="760"/>
    </location>
</feature>
<protein>
    <recommendedName>
        <fullName evidence="3">HP domain-containing protein</fullName>
    </recommendedName>
</protein>
<feature type="region of interest" description="Disordered" evidence="1">
    <location>
        <begin position="1545"/>
        <end position="1571"/>
    </location>
</feature>